<dbReference type="AlphaFoldDB" id="A0A6A6IS62"/>
<reference evidence="1" key="1">
    <citation type="journal article" date="2020" name="Stud. Mycol.">
        <title>101 Dothideomycetes genomes: a test case for predicting lifestyles and emergence of pathogens.</title>
        <authorList>
            <person name="Haridas S."/>
            <person name="Albert R."/>
            <person name="Binder M."/>
            <person name="Bloem J."/>
            <person name="Labutti K."/>
            <person name="Salamov A."/>
            <person name="Andreopoulos B."/>
            <person name="Baker S."/>
            <person name="Barry K."/>
            <person name="Bills G."/>
            <person name="Bluhm B."/>
            <person name="Cannon C."/>
            <person name="Castanera R."/>
            <person name="Culley D."/>
            <person name="Daum C."/>
            <person name="Ezra D."/>
            <person name="Gonzalez J."/>
            <person name="Henrissat B."/>
            <person name="Kuo A."/>
            <person name="Liang C."/>
            <person name="Lipzen A."/>
            <person name="Lutzoni F."/>
            <person name="Magnuson J."/>
            <person name="Mondo S."/>
            <person name="Nolan M."/>
            <person name="Ohm R."/>
            <person name="Pangilinan J."/>
            <person name="Park H.-J."/>
            <person name="Ramirez L."/>
            <person name="Alfaro M."/>
            <person name="Sun H."/>
            <person name="Tritt A."/>
            <person name="Yoshinaga Y."/>
            <person name="Zwiers L.-H."/>
            <person name="Turgeon B."/>
            <person name="Goodwin S."/>
            <person name="Spatafora J."/>
            <person name="Crous P."/>
            <person name="Grigoriev I."/>
        </authorList>
    </citation>
    <scope>NUCLEOTIDE SEQUENCE</scope>
    <source>
        <strain evidence="1">CBS 122368</strain>
    </source>
</reference>
<keyword evidence="2" id="KW-1185">Reference proteome</keyword>
<organism evidence="1 2">
    <name type="scientific">Trematosphaeria pertusa</name>
    <dbReference type="NCBI Taxonomy" id="390896"/>
    <lineage>
        <taxon>Eukaryota</taxon>
        <taxon>Fungi</taxon>
        <taxon>Dikarya</taxon>
        <taxon>Ascomycota</taxon>
        <taxon>Pezizomycotina</taxon>
        <taxon>Dothideomycetes</taxon>
        <taxon>Pleosporomycetidae</taxon>
        <taxon>Pleosporales</taxon>
        <taxon>Massarineae</taxon>
        <taxon>Trematosphaeriaceae</taxon>
        <taxon>Trematosphaeria</taxon>
    </lineage>
</organism>
<gene>
    <name evidence="1" type="ORF">BU26DRAFT_214918</name>
</gene>
<dbReference type="GeneID" id="54574026"/>
<accession>A0A6A6IS62</accession>
<dbReference type="RefSeq" id="XP_033688103.1">
    <property type="nucleotide sequence ID" value="XM_033820696.1"/>
</dbReference>
<protein>
    <submittedName>
        <fullName evidence="1">Uncharacterized protein</fullName>
    </submittedName>
</protein>
<sequence>MTVSMWSKERWPTYHRETLGCVYPIGRGSAILTSANLICALIKRRGLSCHTLFLLTAGAVASLGSDPCLHCPVLIHPYSHPPCSAF</sequence>
<dbReference type="EMBL" id="ML987191">
    <property type="protein sequence ID" value="KAF2253099.1"/>
    <property type="molecule type" value="Genomic_DNA"/>
</dbReference>
<proteinExistence type="predicted"/>
<name>A0A6A6IS62_9PLEO</name>
<evidence type="ECO:0000313" key="1">
    <source>
        <dbReference type="EMBL" id="KAF2253099.1"/>
    </source>
</evidence>
<evidence type="ECO:0000313" key="2">
    <source>
        <dbReference type="Proteomes" id="UP000800094"/>
    </source>
</evidence>
<dbReference type="Proteomes" id="UP000800094">
    <property type="component" value="Unassembled WGS sequence"/>
</dbReference>